<dbReference type="Pfam" id="PF17921">
    <property type="entry name" value="Integrase_H2C2"/>
    <property type="match status" value="1"/>
</dbReference>
<reference evidence="4 5" key="1">
    <citation type="journal article" date="2021" name="Elife">
        <title>Chloroplast acquisition without the gene transfer in kleptoplastic sea slugs, Plakobranchus ocellatus.</title>
        <authorList>
            <person name="Maeda T."/>
            <person name="Takahashi S."/>
            <person name="Yoshida T."/>
            <person name="Shimamura S."/>
            <person name="Takaki Y."/>
            <person name="Nagai Y."/>
            <person name="Toyoda A."/>
            <person name="Suzuki Y."/>
            <person name="Arimoto A."/>
            <person name="Ishii H."/>
            <person name="Satoh N."/>
            <person name="Nishiyama T."/>
            <person name="Hasebe M."/>
            <person name="Maruyama T."/>
            <person name="Minagawa J."/>
            <person name="Obokata J."/>
            <person name="Shigenobu S."/>
        </authorList>
    </citation>
    <scope>NUCLEOTIDE SEQUENCE [LARGE SCALE GENOMIC DNA]</scope>
</reference>
<dbReference type="InterPro" id="IPR050951">
    <property type="entry name" value="Retrovirus_Pol_polyprotein"/>
</dbReference>
<dbReference type="Gene3D" id="1.10.340.70">
    <property type="match status" value="1"/>
</dbReference>
<evidence type="ECO:0000256" key="1">
    <source>
        <dbReference type="ARBA" id="ARBA00023268"/>
    </source>
</evidence>
<gene>
    <name evidence="4" type="ORF">ElyMa_002431000</name>
</gene>
<feature type="domain" description="Reverse transcriptase/retrotransposon-derived protein RNase H-like" evidence="2">
    <location>
        <begin position="2"/>
        <end position="89"/>
    </location>
</feature>
<dbReference type="Proteomes" id="UP000762676">
    <property type="component" value="Unassembled WGS sequence"/>
</dbReference>
<proteinExistence type="predicted"/>
<evidence type="ECO:0000313" key="5">
    <source>
        <dbReference type="Proteomes" id="UP000762676"/>
    </source>
</evidence>
<evidence type="ECO:0000259" key="3">
    <source>
        <dbReference type="Pfam" id="PF17921"/>
    </source>
</evidence>
<sequence>MEAAFTSCKAALAEATMLSHPKPDAQISVTTDASDQAVGTVCGGVWQSLVFFSKRLPPPVQKYSKFDRKLLGLYLAIRHFRFFLEGRPFSRYTDPKPLVGAMPKLSDPWSARQQRHLAFISEFTTDIRHISGKSNVVADCFSRAALSNVVLGIDYGAMANSQTEDADVKAFQTAVTGLGIFPFQTHSTTLLCDVYTGIARPLVPRSFQRQVFDIIHNLAHPSRKSTVKLISQKFVWHGLKKQVNQWTKECFACQKFKIQTHVHSPVVNIPVPAKR</sequence>
<dbReference type="AlphaFoldDB" id="A0AAV4GI68"/>
<dbReference type="PANTHER" id="PTHR37984">
    <property type="entry name" value="PROTEIN CBG26694"/>
    <property type="match status" value="1"/>
</dbReference>
<protein>
    <submittedName>
        <fullName evidence="4">Pol polyprotein</fullName>
    </submittedName>
</protein>
<keyword evidence="5" id="KW-1185">Reference proteome</keyword>
<keyword evidence="1" id="KW-0511">Multifunctional enzyme</keyword>
<dbReference type="EMBL" id="BMAT01004972">
    <property type="protein sequence ID" value="GFR84974.1"/>
    <property type="molecule type" value="Genomic_DNA"/>
</dbReference>
<dbReference type="InterPro" id="IPR043502">
    <property type="entry name" value="DNA/RNA_pol_sf"/>
</dbReference>
<organism evidence="4 5">
    <name type="scientific">Elysia marginata</name>
    <dbReference type="NCBI Taxonomy" id="1093978"/>
    <lineage>
        <taxon>Eukaryota</taxon>
        <taxon>Metazoa</taxon>
        <taxon>Spiralia</taxon>
        <taxon>Lophotrochozoa</taxon>
        <taxon>Mollusca</taxon>
        <taxon>Gastropoda</taxon>
        <taxon>Heterobranchia</taxon>
        <taxon>Euthyneura</taxon>
        <taxon>Panpulmonata</taxon>
        <taxon>Sacoglossa</taxon>
        <taxon>Placobranchoidea</taxon>
        <taxon>Plakobranchidae</taxon>
        <taxon>Elysia</taxon>
    </lineage>
</organism>
<dbReference type="InterPro" id="IPR041588">
    <property type="entry name" value="Integrase_H2C2"/>
</dbReference>
<evidence type="ECO:0000259" key="2">
    <source>
        <dbReference type="Pfam" id="PF17919"/>
    </source>
</evidence>
<dbReference type="SUPFAM" id="SSF56672">
    <property type="entry name" value="DNA/RNA polymerases"/>
    <property type="match status" value="1"/>
</dbReference>
<name>A0AAV4GI68_9GAST</name>
<dbReference type="GO" id="GO:0003824">
    <property type="term" value="F:catalytic activity"/>
    <property type="evidence" value="ECO:0007669"/>
    <property type="project" value="UniProtKB-KW"/>
</dbReference>
<comment type="caution">
    <text evidence="4">The sequence shown here is derived from an EMBL/GenBank/DDBJ whole genome shotgun (WGS) entry which is preliminary data.</text>
</comment>
<dbReference type="PANTHER" id="PTHR37984:SF5">
    <property type="entry name" value="PROTEIN NYNRIN-LIKE"/>
    <property type="match status" value="1"/>
</dbReference>
<dbReference type="CDD" id="cd09274">
    <property type="entry name" value="RNase_HI_RT_Ty3"/>
    <property type="match status" value="1"/>
</dbReference>
<dbReference type="InterPro" id="IPR041577">
    <property type="entry name" value="RT_RNaseH_2"/>
</dbReference>
<evidence type="ECO:0000313" key="4">
    <source>
        <dbReference type="EMBL" id="GFR84974.1"/>
    </source>
</evidence>
<accession>A0AAV4GI68</accession>
<feature type="domain" description="Integrase zinc-binding" evidence="3">
    <location>
        <begin position="203"/>
        <end position="258"/>
    </location>
</feature>
<dbReference type="Pfam" id="PF17919">
    <property type="entry name" value="RT_RNaseH_2"/>
    <property type="match status" value="1"/>
</dbReference>